<feature type="active site" description="Schiff-base intermediate with substrate" evidence="3">
    <location>
        <position position="162"/>
    </location>
</feature>
<comment type="similarity">
    <text evidence="2">Belongs to the DapA family.</text>
</comment>
<dbReference type="PRINTS" id="PR00146">
    <property type="entry name" value="DHPICSNTHASE"/>
</dbReference>
<sequence length="292" mass="31698">MSAWHGIVVATTLPLKEDLSIDYDRFQNHVRFLAENGADGIAPNGSLGEYQVLTTEERARIVELAVEAAPEGFSIVPGVGAYGADESRRWAEQAREAGAHAVLALPPNSYRANDAEVVDHYTEVAKAGLPIVAYNNPFDTRVDLTPELLAELSEIPEVVAVKEFSSDIRRITSIRRAAPSLDVLAGSDDAVLESLLMGAVGWIGGYSNAIPQLCAKLYKLGIEGNVSEARKLYDLLQPAFLWDTKHTFVQAIKLSQEVAGIYGGPTRAPRRPLSDEERAQVIKDMELALTAS</sequence>
<dbReference type="GO" id="GO:0008840">
    <property type="term" value="F:4-hydroxy-tetrahydrodipicolinate synthase activity"/>
    <property type="evidence" value="ECO:0007669"/>
    <property type="project" value="TreeGrafter"/>
</dbReference>
<gene>
    <name evidence="5" type="ORF">D477_000515</name>
</gene>
<keyword evidence="1 2" id="KW-0456">Lyase</keyword>
<evidence type="ECO:0000256" key="3">
    <source>
        <dbReference type="PIRSR" id="PIRSR001365-1"/>
    </source>
</evidence>
<dbReference type="SUPFAM" id="SSF51569">
    <property type="entry name" value="Aldolase"/>
    <property type="match status" value="1"/>
</dbReference>
<dbReference type="Gene3D" id="3.20.20.70">
    <property type="entry name" value="Aldolase class I"/>
    <property type="match status" value="1"/>
</dbReference>
<dbReference type="InterPro" id="IPR002220">
    <property type="entry name" value="DapA-like"/>
</dbReference>
<dbReference type="PANTHER" id="PTHR12128:SF72">
    <property type="entry name" value="DIHYDRODIPICOLINATE SYNTHASE"/>
    <property type="match status" value="1"/>
</dbReference>
<evidence type="ECO:0000256" key="2">
    <source>
        <dbReference type="PIRNR" id="PIRNR001365"/>
    </source>
</evidence>
<dbReference type="InterPro" id="IPR013785">
    <property type="entry name" value="Aldolase_TIM"/>
</dbReference>
<feature type="binding site" evidence="4">
    <location>
        <position position="203"/>
    </location>
    <ligand>
        <name>pyruvate</name>
        <dbReference type="ChEBI" id="CHEBI:15361"/>
    </ligand>
</feature>
<evidence type="ECO:0000313" key="5">
    <source>
        <dbReference type="EMBL" id="EMY36161.1"/>
    </source>
</evidence>
<dbReference type="EMBL" id="ANPE02000020">
    <property type="protein sequence ID" value="EMY36161.1"/>
    <property type="molecule type" value="Genomic_DNA"/>
</dbReference>
<feature type="active site" description="Proton donor/acceptor" evidence="3">
    <location>
        <position position="134"/>
    </location>
</feature>
<comment type="caution">
    <text evidence="5">The sequence shown here is derived from an EMBL/GenBank/DDBJ whole genome shotgun (WGS) entry which is preliminary data.</text>
</comment>
<dbReference type="Proteomes" id="UP000010729">
    <property type="component" value="Unassembled WGS sequence"/>
</dbReference>
<evidence type="ECO:0000256" key="1">
    <source>
        <dbReference type="ARBA" id="ARBA00023239"/>
    </source>
</evidence>
<dbReference type="RefSeq" id="WP_005266161.1">
    <property type="nucleotide sequence ID" value="NZ_ANPE02000020.1"/>
</dbReference>
<evidence type="ECO:0000256" key="4">
    <source>
        <dbReference type="PIRSR" id="PIRSR001365-2"/>
    </source>
</evidence>
<proteinExistence type="inferred from homology"/>
<dbReference type="SMART" id="SM01130">
    <property type="entry name" value="DHDPS"/>
    <property type="match status" value="1"/>
</dbReference>
<dbReference type="Pfam" id="PF00701">
    <property type="entry name" value="DHDPS"/>
    <property type="match status" value="1"/>
</dbReference>
<protein>
    <submittedName>
        <fullName evidence="5">Dihydrodipicolinate synthase</fullName>
    </submittedName>
</protein>
<dbReference type="PIRSF" id="PIRSF001365">
    <property type="entry name" value="DHDPS"/>
    <property type="match status" value="1"/>
</dbReference>
<keyword evidence="6" id="KW-1185">Reference proteome</keyword>
<dbReference type="CDD" id="cd00408">
    <property type="entry name" value="DHDPS-like"/>
    <property type="match status" value="1"/>
</dbReference>
<name>N1V0H8_9MICC</name>
<reference evidence="5 6" key="1">
    <citation type="journal article" date="2013" name="Genome Announc.">
        <title>Draft Genome Sequence of Arthrobacter crystallopoietes Strain BAB-32, Revealing Genes for Bioremediation.</title>
        <authorList>
            <person name="Joshi M.N."/>
            <person name="Pandit A.S."/>
            <person name="Sharma A."/>
            <person name="Pandya R.V."/>
            <person name="Desai S.M."/>
            <person name="Saxena A.K."/>
            <person name="Bagatharia S.B."/>
        </authorList>
    </citation>
    <scope>NUCLEOTIDE SEQUENCE [LARGE SCALE GENOMIC DNA]</scope>
    <source>
        <strain evidence="5 6">BAB-32</strain>
    </source>
</reference>
<accession>N1V0H8</accession>
<organism evidence="5 6">
    <name type="scientific">Arthrobacter crystallopoietes BAB-32</name>
    <dbReference type="NCBI Taxonomy" id="1246476"/>
    <lineage>
        <taxon>Bacteria</taxon>
        <taxon>Bacillati</taxon>
        <taxon>Actinomycetota</taxon>
        <taxon>Actinomycetes</taxon>
        <taxon>Micrococcales</taxon>
        <taxon>Micrococcaceae</taxon>
        <taxon>Crystallibacter</taxon>
    </lineage>
</organism>
<evidence type="ECO:0000313" key="6">
    <source>
        <dbReference type="Proteomes" id="UP000010729"/>
    </source>
</evidence>
<dbReference type="AlphaFoldDB" id="N1V0H8"/>
<dbReference type="PANTHER" id="PTHR12128">
    <property type="entry name" value="DIHYDRODIPICOLINATE SYNTHASE"/>
    <property type="match status" value="1"/>
</dbReference>